<keyword evidence="7" id="KW-1185">Reference proteome</keyword>
<dbReference type="GO" id="GO:0003723">
    <property type="term" value="F:RNA binding"/>
    <property type="evidence" value="ECO:0007669"/>
    <property type="project" value="UniProtKB-UniRule"/>
</dbReference>
<evidence type="ECO:0000256" key="3">
    <source>
        <dbReference type="PROSITE-ProRule" id="PRU00176"/>
    </source>
</evidence>
<keyword evidence="2 3" id="KW-0694">RNA-binding</keyword>
<dbReference type="Gene3D" id="3.30.70.330">
    <property type="match status" value="1"/>
</dbReference>
<dbReference type="AlphaFoldDB" id="A0AAW2ZSG1"/>
<dbReference type="InterPro" id="IPR012677">
    <property type="entry name" value="Nucleotide-bd_a/b_plait_sf"/>
</dbReference>
<evidence type="ECO:0000313" key="7">
    <source>
        <dbReference type="Proteomes" id="UP001431209"/>
    </source>
</evidence>
<organism evidence="6 7">
    <name type="scientific">Acrasis kona</name>
    <dbReference type="NCBI Taxonomy" id="1008807"/>
    <lineage>
        <taxon>Eukaryota</taxon>
        <taxon>Discoba</taxon>
        <taxon>Heterolobosea</taxon>
        <taxon>Tetramitia</taxon>
        <taxon>Eutetramitia</taxon>
        <taxon>Acrasidae</taxon>
        <taxon>Acrasis</taxon>
    </lineage>
</organism>
<dbReference type="InterPro" id="IPR035979">
    <property type="entry name" value="RBD_domain_sf"/>
</dbReference>
<evidence type="ECO:0000313" key="6">
    <source>
        <dbReference type="EMBL" id="KAL0491617.1"/>
    </source>
</evidence>
<dbReference type="EMBL" id="JAOPGA020001833">
    <property type="protein sequence ID" value="KAL0491617.1"/>
    <property type="molecule type" value="Genomic_DNA"/>
</dbReference>
<evidence type="ECO:0000259" key="5">
    <source>
        <dbReference type="PROSITE" id="PS50102"/>
    </source>
</evidence>
<dbReference type="InterPro" id="IPR000504">
    <property type="entry name" value="RRM_dom"/>
</dbReference>
<feature type="domain" description="RRM" evidence="5">
    <location>
        <begin position="18"/>
        <end position="94"/>
    </location>
</feature>
<keyword evidence="1" id="KW-0677">Repeat</keyword>
<name>A0AAW2ZSG1_9EUKA</name>
<comment type="caution">
    <text evidence="6">The sequence shown here is derived from an EMBL/GenBank/DDBJ whole genome shotgun (WGS) entry which is preliminary data.</text>
</comment>
<dbReference type="SUPFAM" id="SSF54928">
    <property type="entry name" value="RNA-binding domain, RBD"/>
    <property type="match status" value="1"/>
</dbReference>
<dbReference type="Proteomes" id="UP001431209">
    <property type="component" value="Unassembled WGS sequence"/>
</dbReference>
<evidence type="ECO:0000256" key="1">
    <source>
        <dbReference type="ARBA" id="ARBA00022737"/>
    </source>
</evidence>
<feature type="region of interest" description="Disordered" evidence="4">
    <location>
        <begin position="131"/>
        <end position="157"/>
    </location>
</feature>
<proteinExistence type="predicted"/>
<sequence>MRSMMRSRPTDQDNKHFTNIFVRNLPLNISYDRFKEFFERFGRIKDCKLLFHPRTKQFEGDALVLFLNPQSAHLAVRRECFVESKKVRIAFADRQPEKRLLIRERSLSPSEEQPRKRTKYFESRSSLTLEYTTSTSRQAEVIQERERSPIDFDSISN</sequence>
<dbReference type="PROSITE" id="PS50102">
    <property type="entry name" value="RRM"/>
    <property type="match status" value="1"/>
</dbReference>
<reference evidence="6 7" key="1">
    <citation type="submission" date="2024-03" db="EMBL/GenBank/DDBJ databases">
        <title>The Acrasis kona genome and developmental transcriptomes reveal deep origins of eukaryotic multicellular pathways.</title>
        <authorList>
            <person name="Sheikh S."/>
            <person name="Fu C.-J."/>
            <person name="Brown M.W."/>
            <person name="Baldauf S.L."/>
        </authorList>
    </citation>
    <scope>NUCLEOTIDE SEQUENCE [LARGE SCALE GENOMIC DNA]</scope>
    <source>
        <strain evidence="6 7">ATCC MYA-3509</strain>
    </source>
</reference>
<evidence type="ECO:0000256" key="2">
    <source>
        <dbReference type="ARBA" id="ARBA00022884"/>
    </source>
</evidence>
<dbReference type="Pfam" id="PF00076">
    <property type="entry name" value="RRM_1"/>
    <property type="match status" value="1"/>
</dbReference>
<dbReference type="PANTHER" id="PTHR24012">
    <property type="entry name" value="RNA BINDING PROTEIN"/>
    <property type="match status" value="1"/>
</dbReference>
<gene>
    <name evidence="6" type="ORF">AKO1_010318</name>
</gene>
<protein>
    <recommendedName>
        <fullName evidence="5">RRM domain-containing protein</fullName>
    </recommendedName>
</protein>
<evidence type="ECO:0000256" key="4">
    <source>
        <dbReference type="SAM" id="MobiDB-lite"/>
    </source>
</evidence>
<dbReference type="SMART" id="SM00360">
    <property type="entry name" value="RRM"/>
    <property type="match status" value="1"/>
</dbReference>
<accession>A0AAW2ZSG1</accession>